<reference evidence="2" key="1">
    <citation type="submission" date="2018-05" db="EMBL/GenBank/DDBJ databases">
        <authorList>
            <person name="Feng T."/>
        </authorList>
    </citation>
    <scope>NUCLEOTIDE SEQUENCE [LARGE SCALE GENOMIC DNA]</scope>
    <source>
        <strain evidence="2">S27</strain>
    </source>
</reference>
<dbReference type="EMBL" id="QHKS01000024">
    <property type="protein sequence ID" value="RDJ99319.1"/>
    <property type="molecule type" value="Genomic_DNA"/>
</dbReference>
<evidence type="ECO:0000313" key="1">
    <source>
        <dbReference type="EMBL" id="RDJ99319.1"/>
    </source>
</evidence>
<proteinExistence type="predicted"/>
<comment type="caution">
    <text evidence="1">The sequence shown here is derived from an EMBL/GenBank/DDBJ whole genome shotgun (WGS) entry which is preliminary data.</text>
</comment>
<organism evidence="1 2">
    <name type="scientific">Paraburkholderia lacunae</name>
    <dbReference type="NCBI Taxonomy" id="2211104"/>
    <lineage>
        <taxon>Bacteria</taxon>
        <taxon>Pseudomonadati</taxon>
        <taxon>Pseudomonadota</taxon>
        <taxon>Betaproteobacteria</taxon>
        <taxon>Burkholderiales</taxon>
        <taxon>Burkholderiaceae</taxon>
        <taxon>Paraburkholderia</taxon>
    </lineage>
</organism>
<name>A0A370N131_9BURK</name>
<accession>A0A370N131</accession>
<gene>
    <name evidence="1" type="ORF">DLM46_29255</name>
</gene>
<dbReference type="Proteomes" id="UP000254875">
    <property type="component" value="Unassembled WGS sequence"/>
</dbReference>
<evidence type="ECO:0000313" key="2">
    <source>
        <dbReference type="Proteomes" id="UP000254875"/>
    </source>
</evidence>
<dbReference type="AlphaFoldDB" id="A0A370N131"/>
<dbReference type="OrthoDB" id="9103652at2"/>
<sequence>MKVRGPLVRYQRGRERTILFGCPIAHQGSSCASPSRPLSIDTVLSRRSVRRHNVIAAPAAIAVRTDEIASLLP</sequence>
<protein>
    <submittedName>
        <fullName evidence="1">Uncharacterized protein</fullName>
    </submittedName>
</protein>
<keyword evidence="2" id="KW-1185">Reference proteome</keyword>